<sequence>MNHILKNPVAAVAKSANKNSKLVKRVPSILLFIPLNKK</sequence>
<dbReference type="AlphaFoldDB" id="A0A1I0GUQ8"/>
<dbReference type="EMBL" id="FOHJ01000007">
    <property type="protein sequence ID" value="SET74876.1"/>
    <property type="molecule type" value="Genomic_DNA"/>
</dbReference>
<evidence type="ECO:0000313" key="1">
    <source>
        <dbReference type="EMBL" id="SET74876.1"/>
    </source>
</evidence>
<dbReference type="Proteomes" id="UP000199095">
    <property type="component" value="Unassembled WGS sequence"/>
</dbReference>
<dbReference type="STRING" id="237682.SAMN05421676_107172"/>
<keyword evidence="2" id="KW-1185">Reference proteome</keyword>
<protein>
    <submittedName>
        <fullName evidence="1">Uncharacterized protein</fullName>
    </submittedName>
</protein>
<reference evidence="2" key="1">
    <citation type="submission" date="2016-10" db="EMBL/GenBank/DDBJ databases">
        <authorList>
            <person name="Varghese N."/>
            <person name="Submissions S."/>
        </authorList>
    </citation>
    <scope>NUCLEOTIDE SEQUENCE [LARGE SCALE GENOMIC DNA]</scope>
    <source>
        <strain evidence="2">CGMCC 1.3566</strain>
    </source>
</reference>
<name>A0A1I0GUQ8_9BACI</name>
<proteinExistence type="predicted"/>
<evidence type="ECO:0000313" key="2">
    <source>
        <dbReference type="Proteomes" id="UP000199095"/>
    </source>
</evidence>
<organism evidence="1 2">
    <name type="scientific">Salinibacillus kushneri</name>
    <dbReference type="NCBI Taxonomy" id="237682"/>
    <lineage>
        <taxon>Bacteria</taxon>
        <taxon>Bacillati</taxon>
        <taxon>Bacillota</taxon>
        <taxon>Bacilli</taxon>
        <taxon>Bacillales</taxon>
        <taxon>Bacillaceae</taxon>
        <taxon>Salinibacillus</taxon>
    </lineage>
</organism>
<gene>
    <name evidence="1" type="ORF">SAMN05421676_107172</name>
</gene>
<accession>A0A1I0GUQ8</accession>